<feature type="compositionally biased region" description="Acidic residues" evidence="8">
    <location>
        <begin position="382"/>
        <end position="394"/>
    </location>
</feature>
<organism evidence="9 10">
    <name type="scientific">Klebsormidium nitens</name>
    <name type="common">Green alga</name>
    <name type="synonym">Ulothrix nitens</name>
    <dbReference type="NCBI Taxonomy" id="105231"/>
    <lineage>
        <taxon>Eukaryota</taxon>
        <taxon>Viridiplantae</taxon>
        <taxon>Streptophyta</taxon>
        <taxon>Klebsormidiophyceae</taxon>
        <taxon>Klebsormidiales</taxon>
        <taxon>Klebsormidiaceae</taxon>
        <taxon>Klebsormidium</taxon>
    </lineage>
</organism>
<evidence type="ECO:0000256" key="3">
    <source>
        <dbReference type="ARBA" id="ARBA00022517"/>
    </source>
</evidence>
<comment type="function">
    <text evidence="6">Involved in nucleolar processing of pre-18S ribosomal RNA. Has a role in the nuclear export of 40S pre-ribosomal subunit to the cytoplasm.</text>
</comment>
<feature type="region of interest" description="Disordered" evidence="8">
    <location>
        <begin position="264"/>
        <end position="592"/>
    </location>
</feature>
<evidence type="ECO:0000313" key="9">
    <source>
        <dbReference type="EMBL" id="GAQ82178.1"/>
    </source>
</evidence>
<feature type="compositionally biased region" description="Polar residues" evidence="8">
    <location>
        <begin position="1"/>
        <end position="10"/>
    </location>
</feature>
<feature type="region of interest" description="Disordered" evidence="8">
    <location>
        <begin position="827"/>
        <end position="880"/>
    </location>
</feature>
<feature type="compositionally biased region" description="Acidic residues" evidence="8">
    <location>
        <begin position="439"/>
        <end position="514"/>
    </location>
</feature>
<feature type="compositionally biased region" description="Basic and acidic residues" evidence="8">
    <location>
        <begin position="1000"/>
        <end position="1010"/>
    </location>
</feature>
<accession>A0A1Y1I226</accession>
<dbReference type="GO" id="GO:0032040">
    <property type="term" value="C:small-subunit processome"/>
    <property type="evidence" value="ECO:0000318"/>
    <property type="project" value="GO_Central"/>
</dbReference>
<feature type="region of interest" description="Disordered" evidence="8">
    <location>
        <begin position="995"/>
        <end position="1025"/>
    </location>
</feature>
<dbReference type="OrthoDB" id="441771at2759"/>
<name>A0A1Y1I226_KLENI</name>
<feature type="compositionally biased region" description="Basic and acidic residues" evidence="8">
    <location>
        <begin position="41"/>
        <end position="60"/>
    </location>
</feature>
<feature type="compositionally biased region" description="Basic and acidic residues" evidence="8">
    <location>
        <begin position="520"/>
        <end position="563"/>
    </location>
</feature>
<dbReference type="Proteomes" id="UP000054558">
    <property type="component" value="Unassembled WGS sequence"/>
</dbReference>
<feature type="compositionally biased region" description="Basic and acidic residues" evidence="8">
    <location>
        <begin position="285"/>
        <end position="324"/>
    </location>
</feature>
<dbReference type="STRING" id="105231.A0A1Y1I226"/>
<feature type="compositionally biased region" description="Acidic residues" evidence="8">
    <location>
        <begin position="410"/>
        <end position="426"/>
    </location>
</feature>
<reference evidence="9 10" key="1">
    <citation type="journal article" date="2014" name="Nat. Commun.">
        <title>Klebsormidium flaccidum genome reveals primary factors for plant terrestrial adaptation.</title>
        <authorList>
            <person name="Hori K."/>
            <person name="Maruyama F."/>
            <person name="Fujisawa T."/>
            <person name="Togashi T."/>
            <person name="Yamamoto N."/>
            <person name="Seo M."/>
            <person name="Sato S."/>
            <person name="Yamada T."/>
            <person name="Mori H."/>
            <person name="Tajima N."/>
            <person name="Moriyama T."/>
            <person name="Ikeuchi M."/>
            <person name="Watanabe M."/>
            <person name="Wada H."/>
            <person name="Kobayashi K."/>
            <person name="Saito M."/>
            <person name="Masuda T."/>
            <person name="Sasaki-Sekimoto Y."/>
            <person name="Mashiguchi K."/>
            <person name="Awai K."/>
            <person name="Shimojima M."/>
            <person name="Masuda S."/>
            <person name="Iwai M."/>
            <person name="Nobusawa T."/>
            <person name="Narise T."/>
            <person name="Kondo S."/>
            <person name="Saito H."/>
            <person name="Sato R."/>
            <person name="Murakawa M."/>
            <person name="Ihara Y."/>
            <person name="Oshima-Yamada Y."/>
            <person name="Ohtaka K."/>
            <person name="Satoh M."/>
            <person name="Sonobe K."/>
            <person name="Ishii M."/>
            <person name="Ohtani R."/>
            <person name="Kanamori-Sato M."/>
            <person name="Honoki R."/>
            <person name="Miyazaki D."/>
            <person name="Mochizuki H."/>
            <person name="Umetsu J."/>
            <person name="Higashi K."/>
            <person name="Shibata D."/>
            <person name="Kamiya Y."/>
            <person name="Sato N."/>
            <person name="Nakamura Y."/>
            <person name="Tabata S."/>
            <person name="Ida S."/>
            <person name="Kurokawa K."/>
            <person name="Ohta H."/>
        </authorList>
    </citation>
    <scope>NUCLEOTIDE SEQUENCE [LARGE SCALE GENOMIC DNA]</scope>
    <source>
        <strain evidence="9 10">NIES-2285</strain>
    </source>
</reference>
<keyword evidence="7" id="KW-0175">Coiled coil</keyword>
<comment type="similarity">
    <text evidence="2">Belongs to the NOP14 family.</text>
</comment>
<sequence length="1082" mass="119728">MAASKRNAQNGKGALKGGTPNQRSKGDTAVSGQKANPFERMWNRRKFDVLGKKTKGEQRKVGQSRSRAVEMRKDTLLHEYRQSKKANAFIDRRFGESDASLAEDDKAIMRYQKERLAQLNKRSRFNLKDDDVSDGEEDLLMHRGVAAGVDDFDEGDVPGEEDENNPELDAEIVDKLHFGGFERASGGESLDIGKPKTRKEVMEELIAKSKFYKAQKAKEKEEADDLLGTLDEQFRELTQKGLLASKPSKKDDMSALMAKYGVAATASEEKGRKADTALTGGKQDLAGKKKEPKAEESAGGMEAKRAGAKDSGKLVPGKEGKKSGTAETEPEKDDYEKLAREMASDLRARASDRTKDPEEAAKEERERLEKLEKKRRQRMEGLDEETEGEESEDETGGRRARKRRKRAETSGDDLGENFVLEGEEFQQEGWATDIMKQGEDEDEDDEESGEEDELEGSADEDDDVSEDEDDDVTADGDDEGSQDDADVSGGEGPEDDVSGGEEESGSGSDGDLDDFLGAVQREKEMRELEKREKGGQEVLKRKKNGNRDAASDAASLEKPDPHTKTGKGGRTAGKVKEGARKKDGGKRPRGELPYVIDAPQTLELFRAIVDGRSDAELALAIERIRACNSVKLAADNRRKMQIFYSVLVQYFSALAGDSPLPLGRIDVLVKPLLEMSQDTPLIAAVNARERILKMQQQLSAKLRDPDGSSCWPSARTLLLLRLWTLTFPPSDFRHPVTTPLAILVGEYLARCHVAGPRDAAVGAFLSAFALQFHSQAKRFCPEAVTFLHALLLTALPPSSQKTHPSLWGAVPAYLREQVGSQLWLHVPSKTSSKKDSEKHPSETAKKAKAKASNGVSENGVGKTHGDHTETASPSSESESLDLVSLLSGGADLREYETDQWKQSLLAAVLETLGGFVRLYKGLPSFSELFRPLGGTLEALLKEGLRSETLQAAAARLREDITTTSADVISTRQPVRMRTKRAEPIKQYNPRFEEDGYVAGRDYDPDRERAEKKKLKKQLKKETKGAARELRKDNYFLAEEKRRDQLVAEEERHDKYRSAMAFLQQQEGAFKSGQLGGGKRKRK</sequence>
<dbReference type="AlphaFoldDB" id="A0A1Y1I226"/>
<feature type="compositionally biased region" description="Basic and acidic residues" evidence="8">
    <location>
        <begin position="832"/>
        <end position="845"/>
    </location>
</feature>
<dbReference type="GO" id="GO:0030692">
    <property type="term" value="C:Noc4p-Nop14p complex"/>
    <property type="evidence" value="ECO:0000318"/>
    <property type="project" value="GO_Central"/>
</dbReference>
<feature type="compositionally biased region" description="Low complexity" evidence="8">
    <location>
        <begin position="871"/>
        <end position="880"/>
    </location>
</feature>
<dbReference type="Pfam" id="PF04147">
    <property type="entry name" value="Nop14"/>
    <property type="match status" value="1"/>
</dbReference>
<evidence type="ECO:0000256" key="8">
    <source>
        <dbReference type="SAM" id="MobiDB-lite"/>
    </source>
</evidence>
<protein>
    <recommendedName>
        <fullName evidence="11">Nucleolar protein 14</fullName>
    </recommendedName>
</protein>
<feature type="compositionally biased region" description="Basic and acidic residues" evidence="8">
    <location>
        <begin position="334"/>
        <end position="372"/>
    </location>
</feature>
<dbReference type="OMA" id="KSCWPSL"/>
<keyword evidence="10" id="KW-1185">Reference proteome</keyword>
<dbReference type="InterPro" id="IPR007276">
    <property type="entry name" value="Nop14"/>
</dbReference>
<dbReference type="GO" id="GO:0005730">
    <property type="term" value="C:nucleolus"/>
    <property type="evidence" value="ECO:0000318"/>
    <property type="project" value="GO_Central"/>
</dbReference>
<evidence type="ECO:0000256" key="7">
    <source>
        <dbReference type="SAM" id="Coils"/>
    </source>
</evidence>
<evidence type="ECO:0000256" key="2">
    <source>
        <dbReference type="ARBA" id="ARBA00007466"/>
    </source>
</evidence>
<keyword evidence="3" id="KW-0690">Ribosome biogenesis</keyword>
<keyword evidence="5" id="KW-0539">Nucleus</keyword>
<evidence type="ECO:0000256" key="1">
    <source>
        <dbReference type="ARBA" id="ARBA00004604"/>
    </source>
</evidence>
<gene>
    <name evidence="9" type="ORF">KFL_001030030</name>
</gene>
<evidence type="ECO:0000256" key="4">
    <source>
        <dbReference type="ARBA" id="ARBA00022552"/>
    </source>
</evidence>
<feature type="coiled-coil region" evidence="7">
    <location>
        <begin position="202"/>
        <end position="240"/>
    </location>
</feature>
<comment type="subcellular location">
    <subcellularLocation>
        <location evidence="1">Nucleus</location>
        <location evidence="1">Nucleolus</location>
    </subcellularLocation>
</comment>
<proteinExistence type="inferred from homology"/>
<evidence type="ECO:0008006" key="11">
    <source>
        <dbReference type="Google" id="ProtNLM"/>
    </source>
</evidence>
<dbReference type="PANTHER" id="PTHR23183:SF0">
    <property type="entry name" value="NUCLEOLAR PROTEIN 14"/>
    <property type="match status" value="1"/>
</dbReference>
<keyword evidence="4" id="KW-0698">rRNA processing</keyword>
<dbReference type="EMBL" id="DF237052">
    <property type="protein sequence ID" value="GAQ82178.1"/>
    <property type="molecule type" value="Genomic_DNA"/>
</dbReference>
<evidence type="ECO:0000256" key="6">
    <source>
        <dbReference type="ARBA" id="ARBA00024695"/>
    </source>
</evidence>
<feature type="compositionally biased region" description="Basic and acidic residues" evidence="8">
    <location>
        <begin position="574"/>
        <end position="590"/>
    </location>
</feature>
<dbReference type="PANTHER" id="PTHR23183">
    <property type="entry name" value="NOP14"/>
    <property type="match status" value="1"/>
</dbReference>
<dbReference type="GO" id="GO:0030490">
    <property type="term" value="P:maturation of SSU-rRNA"/>
    <property type="evidence" value="ECO:0000318"/>
    <property type="project" value="GO_Central"/>
</dbReference>
<feature type="region of interest" description="Disordered" evidence="8">
    <location>
        <begin position="1"/>
        <end position="70"/>
    </location>
</feature>
<evidence type="ECO:0000256" key="5">
    <source>
        <dbReference type="ARBA" id="ARBA00023242"/>
    </source>
</evidence>
<evidence type="ECO:0000313" key="10">
    <source>
        <dbReference type="Proteomes" id="UP000054558"/>
    </source>
</evidence>